<keyword evidence="2" id="KW-1185">Reference proteome</keyword>
<evidence type="ECO:0000313" key="1">
    <source>
        <dbReference type="EMBL" id="WMW77778.1"/>
    </source>
</evidence>
<protein>
    <recommendedName>
        <fullName evidence="3">MerR HTH family regulatory protein</fullName>
    </recommendedName>
</protein>
<organism evidence="1 2">
    <name type="scientific">Flavobacterium nakdongensis</name>
    <dbReference type="NCBI Taxonomy" id="3073563"/>
    <lineage>
        <taxon>Bacteria</taxon>
        <taxon>Pseudomonadati</taxon>
        <taxon>Bacteroidota</taxon>
        <taxon>Flavobacteriia</taxon>
        <taxon>Flavobacteriales</taxon>
        <taxon>Flavobacteriaceae</taxon>
        <taxon>Flavobacterium</taxon>
    </lineage>
</organism>
<evidence type="ECO:0008006" key="3">
    <source>
        <dbReference type="Google" id="ProtNLM"/>
    </source>
</evidence>
<dbReference type="EMBL" id="CP133721">
    <property type="protein sequence ID" value="WMW77778.1"/>
    <property type="molecule type" value="Genomic_DNA"/>
</dbReference>
<proteinExistence type="predicted"/>
<name>A0ABY9R959_9FLAO</name>
<dbReference type="RefSeq" id="WP_309532113.1">
    <property type="nucleotide sequence ID" value="NZ_CP133721.1"/>
</dbReference>
<accession>A0ABY9R959</accession>
<dbReference type="Proteomes" id="UP001180481">
    <property type="component" value="Chromosome"/>
</dbReference>
<reference evidence="1" key="1">
    <citation type="submission" date="2023-09" db="EMBL/GenBank/DDBJ databases">
        <title>Flavobacterium sp. 20NA77.7 isolated from freshwater.</title>
        <authorList>
            <person name="Le V."/>
            <person name="Ko S.-R."/>
            <person name="Ahn C.-Y."/>
            <person name="Oh H.-M."/>
        </authorList>
    </citation>
    <scope>NUCLEOTIDE SEQUENCE</scope>
    <source>
        <strain evidence="1">20NA77.7</strain>
    </source>
</reference>
<evidence type="ECO:0000313" key="2">
    <source>
        <dbReference type="Proteomes" id="UP001180481"/>
    </source>
</evidence>
<sequence>MTKKERELIKFGALISEKYLLPEKHLGITSRQVNYWKSRNILPFFKKEKKGFMDMQEALWILIINELSSIGIDTTKLKSLSEDIWIKPFEEKYADAVFKRELKEKKLSQEVRDALENYLHFEYIMDTIFRRELNPFTDAFKACFTSNKSIVSFVYCPRTGDHTFNYNTIGVITDLNNLYYGETLIVIPFLPLLTKLLGIEIERSNSDLEYLSTVENQIRRVLFFDKPKLLEIELQQNGLPKIIKITEEHKKTEELAKFFLTNNLPAGSRLTIEKRSQGNYKVTIKA</sequence>
<gene>
    <name evidence="1" type="ORF">RF683_09840</name>
</gene>